<dbReference type="PANTHER" id="PTHR11645">
    <property type="entry name" value="PYRROLINE-5-CARBOXYLATE REDUCTASE"/>
    <property type="match status" value="1"/>
</dbReference>
<organism evidence="2 3">
    <name type="scientific">Malus baccata</name>
    <name type="common">Siberian crab apple</name>
    <name type="synonym">Pyrus baccata</name>
    <dbReference type="NCBI Taxonomy" id="106549"/>
    <lineage>
        <taxon>Eukaryota</taxon>
        <taxon>Viridiplantae</taxon>
        <taxon>Streptophyta</taxon>
        <taxon>Embryophyta</taxon>
        <taxon>Tracheophyta</taxon>
        <taxon>Spermatophyta</taxon>
        <taxon>Magnoliopsida</taxon>
        <taxon>eudicotyledons</taxon>
        <taxon>Gunneridae</taxon>
        <taxon>Pentapetalae</taxon>
        <taxon>rosids</taxon>
        <taxon>fabids</taxon>
        <taxon>Rosales</taxon>
        <taxon>Rosaceae</taxon>
        <taxon>Amygdaloideae</taxon>
        <taxon>Maleae</taxon>
        <taxon>Malus</taxon>
    </lineage>
</organism>
<accession>A0A540N4K3</accession>
<evidence type="ECO:0000313" key="2">
    <source>
        <dbReference type="EMBL" id="TQE05987.1"/>
    </source>
</evidence>
<comment type="caution">
    <text evidence="2">The sequence shown here is derived from an EMBL/GenBank/DDBJ whole genome shotgun (WGS) entry which is preliminary data.</text>
</comment>
<evidence type="ECO:0000256" key="1">
    <source>
        <dbReference type="ARBA" id="ARBA00023002"/>
    </source>
</evidence>
<name>A0A540N4K3_MALBA</name>
<dbReference type="Proteomes" id="UP000315295">
    <property type="component" value="Unassembled WGS sequence"/>
</dbReference>
<dbReference type="Gene3D" id="3.40.50.720">
    <property type="entry name" value="NAD(P)-binding Rossmann-like Domain"/>
    <property type="match status" value="1"/>
</dbReference>
<dbReference type="AlphaFoldDB" id="A0A540N4K3"/>
<dbReference type="GO" id="GO:0055129">
    <property type="term" value="P:L-proline biosynthetic process"/>
    <property type="evidence" value="ECO:0007669"/>
    <property type="project" value="TreeGrafter"/>
</dbReference>
<keyword evidence="1" id="KW-0560">Oxidoreductase</keyword>
<dbReference type="PANTHER" id="PTHR11645:SF0">
    <property type="entry name" value="PYRROLINE-5-CARBOXYLATE REDUCTASE 3"/>
    <property type="match status" value="1"/>
</dbReference>
<keyword evidence="3" id="KW-1185">Reference proteome</keyword>
<dbReference type="GO" id="GO:0004735">
    <property type="term" value="F:pyrroline-5-carboxylate reductase activity"/>
    <property type="evidence" value="ECO:0007669"/>
    <property type="project" value="TreeGrafter"/>
</dbReference>
<reference evidence="2 3" key="1">
    <citation type="journal article" date="2019" name="G3 (Bethesda)">
        <title>Sequencing of a Wild Apple (Malus baccata) Genome Unravels the Differences Between Cultivated and Wild Apple Species Regarding Disease Resistance and Cold Tolerance.</title>
        <authorList>
            <person name="Chen X."/>
        </authorList>
    </citation>
    <scope>NUCLEOTIDE SEQUENCE [LARGE SCALE GENOMIC DNA]</scope>
    <source>
        <strain evidence="3">cv. Shandingzi</strain>
        <tissue evidence="2">Leaves</tissue>
    </source>
</reference>
<dbReference type="EMBL" id="VIEB01000112">
    <property type="protein sequence ID" value="TQE05987.1"/>
    <property type="molecule type" value="Genomic_DNA"/>
</dbReference>
<evidence type="ECO:0000313" key="3">
    <source>
        <dbReference type="Proteomes" id="UP000315295"/>
    </source>
</evidence>
<proteinExistence type="predicted"/>
<gene>
    <name evidence="2" type="ORF">C1H46_008411</name>
</gene>
<dbReference type="SUPFAM" id="SSF51735">
    <property type="entry name" value="NAD(P)-binding Rossmann-fold domains"/>
    <property type="match status" value="1"/>
</dbReference>
<dbReference type="InterPro" id="IPR036291">
    <property type="entry name" value="NAD(P)-bd_dom_sf"/>
</dbReference>
<protein>
    <submittedName>
        <fullName evidence="2">Uncharacterized protein</fullName>
    </submittedName>
</protein>
<dbReference type="STRING" id="106549.A0A540N4K3"/>
<sequence length="111" mass="12240">MTENIGPWVLQDWAGHSRFIRVMPNTPSAVGAAASVLSLGGGATEQDGDLIAKVFGSIGKTWKADEKYFDAVTGLRYVALCLLDSDSYFNAKYYLSPMQLETFFPFKYPCN</sequence>